<feature type="chain" id="PRO_5046586381" evidence="1">
    <location>
        <begin position="23"/>
        <end position="445"/>
    </location>
</feature>
<dbReference type="Gene3D" id="2.40.360.20">
    <property type="match status" value="1"/>
</dbReference>
<dbReference type="Proteomes" id="UP001147700">
    <property type="component" value="Unassembled WGS sequence"/>
</dbReference>
<evidence type="ECO:0000313" key="3">
    <source>
        <dbReference type="Proteomes" id="UP001147700"/>
    </source>
</evidence>
<keyword evidence="3" id="KW-1185">Reference proteome</keyword>
<reference evidence="2" key="1">
    <citation type="submission" date="2022-10" db="EMBL/GenBank/DDBJ databases">
        <title>The WGS of Solirubrobacter sp. CPCC 204708.</title>
        <authorList>
            <person name="Jiang Z."/>
        </authorList>
    </citation>
    <scope>NUCLEOTIDE SEQUENCE</scope>
    <source>
        <strain evidence="2">CPCC 204708</strain>
    </source>
</reference>
<evidence type="ECO:0000313" key="2">
    <source>
        <dbReference type="EMBL" id="MDA0139829.1"/>
    </source>
</evidence>
<proteinExistence type="predicted"/>
<evidence type="ECO:0000256" key="1">
    <source>
        <dbReference type="SAM" id="SignalP"/>
    </source>
</evidence>
<name>A0ABT4RMR0_9ACTN</name>
<dbReference type="RefSeq" id="WP_202957748.1">
    <property type="nucleotide sequence ID" value="NZ_JAPCID010000030.1"/>
</dbReference>
<protein>
    <submittedName>
        <fullName evidence="2">Uncharacterized protein</fullName>
    </submittedName>
</protein>
<feature type="signal peptide" evidence="1">
    <location>
        <begin position="1"/>
        <end position="22"/>
    </location>
</feature>
<dbReference type="EMBL" id="JAPCID010000030">
    <property type="protein sequence ID" value="MDA0139829.1"/>
    <property type="molecule type" value="Genomic_DNA"/>
</dbReference>
<gene>
    <name evidence="2" type="ORF">OJ962_20170</name>
</gene>
<comment type="caution">
    <text evidence="2">The sequence shown here is derived from an EMBL/GenBank/DDBJ whole genome shotgun (WGS) entry which is preliminary data.</text>
</comment>
<keyword evidence="1" id="KW-0732">Signal</keyword>
<sequence length="445" mass="47963">MWRTSIAAALTALLLVPAVASAGPLDDPAEQWLPRTDGAAWTYAWTNSTYQATPRVERYTMAARAGTSFRLRWDEVNPPPTETASAGTIDFQHTDTGLVNTNYQSSQPPPRFPILCASATDCASSLSAAWYMVIWGTRSPVFAEPMLDGTRWSSLGGAANDVASSNRYAGQVKVTVPAFPAGVQAARVDAEVTQAGAIGDPFGTLTRTVYWVRGVGPVKVVLKHASGETSTADLTETNLAPKPLPSDQNLLPLNRGDSGTFRWRNSKWMKAWSTQSYEVSDVLNSTSRVDFKHVRGPLRVAGAYTLASRLSGVTLLGGSTQSTGGKFPKLGRSRRFTTPFDLMVYGFNPVIPSPGTAKGTTWRSSRTSRDFSIFGVSGNTTLLGEQTVTVRGKKYKAVAIRSRLTQGSHRFGSGTRTSWFAPGKGLVKLVFKHADGSVSTVERVK</sequence>
<accession>A0ABT4RMR0</accession>
<organism evidence="2 3">
    <name type="scientific">Solirubrobacter deserti</name>
    <dbReference type="NCBI Taxonomy" id="2282478"/>
    <lineage>
        <taxon>Bacteria</taxon>
        <taxon>Bacillati</taxon>
        <taxon>Actinomycetota</taxon>
        <taxon>Thermoleophilia</taxon>
        <taxon>Solirubrobacterales</taxon>
        <taxon>Solirubrobacteraceae</taxon>
        <taxon>Solirubrobacter</taxon>
    </lineage>
</organism>